<dbReference type="AlphaFoldDB" id="A0A5E4QEJ9"/>
<evidence type="ECO:0000313" key="9">
    <source>
        <dbReference type="Proteomes" id="UP000324832"/>
    </source>
</evidence>
<dbReference type="Pfam" id="PF07162">
    <property type="entry name" value="B9-C2"/>
    <property type="match status" value="1"/>
</dbReference>
<dbReference type="Proteomes" id="UP000324832">
    <property type="component" value="Unassembled WGS sequence"/>
</dbReference>
<proteinExistence type="inferred from homology"/>
<evidence type="ECO:0000256" key="2">
    <source>
        <dbReference type="ARBA" id="ARBA00022490"/>
    </source>
</evidence>
<evidence type="ECO:0000256" key="4">
    <source>
        <dbReference type="ARBA" id="ARBA00023212"/>
    </source>
</evidence>
<evidence type="ECO:0000313" key="8">
    <source>
        <dbReference type="EMBL" id="VVC96703.1"/>
    </source>
</evidence>
<dbReference type="InterPro" id="IPR010796">
    <property type="entry name" value="C2_B9-type_dom"/>
</dbReference>
<dbReference type="PANTHER" id="PTHR12968">
    <property type="entry name" value="B9 DOMAIN-CONTAINING"/>
    <property type="match status" value="1"/>
</dbReference>
<dbReference type="GO" id="GO:0060271">
    <property type="term" value="P:cilium assembly"/>
    <property type="evidence" value="ECO:0007669"/>
    <property type="project" value="TreeGrafter"/>
</dbReference>
<comment type="subcellular location">
    <subcellularLocation>
        <location evidence="1">Cytoplasm</location>
        <location evidence="1">Cytoskeleton</location>
        <location evidence="1">Cilium basal body</location>
    </subcellularLocation>
</comment>
<dbReference type="PANTHER" id="PTHR12968:SF2">
    <property type="entry name" value="B9 DOMAIN-CONTAINING PROTEIN 2"/>
    <property type="match status" value="1"/>
</dbReference>
<evidence type="ECO:0000256" key="5">
    <source>
        <dbReference type="ARBA" id="ARBA00023273"/>
    </source>
</evidence>
<protein>
    <recommendedName>
        <fullName evidence="7">B9 domain-containing protein 2</fullName>
    </recommendedName>
</protein>
<evidence type="ECO:0000256" key="3">
    <source>
        <dbReference type="ARBA" id="ARBA00022794"/>
    </source>
</evidence>
<gene>
    <name evidence="8" type="ORF">LSINAPIS_LOCUS8150</name>
</gene>
<keyword evidence="4" id="KW-0206">Cytoskeleton</keyword>
<dbReference type="PROSITE" id="PS51381">
    <property type="entry name" value="C2_B9"/>
    <property type="match status" value="1"/>
</dbReference>
<keyword evidence="9" id="KW-1185">Reference proteome</keyword>
<evidence type="ECO:0000256" key="7">
    <source>
        <dbReference type="ARBA" id="ARBA00039272"/>
    </source>
</evidence>
<keyword evidence="5" id="KW-0966">Cell projection</keyword>
<organism evidence="8 9">
    <name type="scientific">Leptidea sinapis</name>
    <dbReference type="NCBI Taxonomy" id="189913"/>
    <lineage>
        <taxon>Eukaryota</taxon>
        <taxon>Metazoa</taxon>
        <taxon>Ecdysozoa</taxon>
        <taxon>Arthropoda</taxon>
        <taxon>Hexapoda</taxon>
        <taxon>Insecta</taxon>
        <taxon>Pterygota</taxon>
        <taxon>Neoptera</taxon>
        <taxon>Endopterygota</taxon>
        <taxon>Lepidoptera</taxon>
        <taxon>Glossata</taxon>
        <taxon>Ditrysia</taxon>
        <taxon>Papilionoidea</taxon>
        <taxon>Pieridae</taxon>
        <taxon>Dismorphiinae</taxon>
        <taxon>Leptidea</taxon>
    </lineage>
</organism>
<evidence type="ECO:0000256" key="6">
    <source>
        <dbReference type="ARBA" id="ARBA00038411"/>
    </source>
</evidence>
<reference evidence="8 9" key="1">
    <citation type="submission" date="2017-07" db="EMBL/GenBank/DDBJ databases">
        <authorList>
            <person name="Talla V."/>
            <person name="Backstrom N."/>
        </authorList>
    </citation>
    <scope>NUCLEOTIDE SEQUENCE [LARGE SCALE GENOMIC DNA]</scope>
</reference>
<keyword evidence="3" id="KW-0970">Cilium biogenesis/degradation</keyword>
<keyword evidence="2" id="KW-0963">Cytoplasm</keyword>
<dbReference type="EMBL" id="FZQP02002857">
    <property type="protein sequence ID" value="VVC96703.1"/>
    <property type="molecule type" value="Genomic_DNA"/>
</dbReference>
<accession>A0A5E4QEJ9</accession>
<dbReference type="GO" id="GO:0036038">
    <property type="term" value="C:MKS complex"/>
    <property type="evidence" value="ECO:0007669"/>
    <property type="project" value="TreeGrafter"/>
</dbReference>
<evidence type="ECO:0000256" key="1">
    <source>
        <dbReference type="ARBA" id="ARBA00004120"/>
    </source>
</evidence>
<name>A0A5E4QEJ9_9NEOP</name>
<comment type="similarity">
    <text evidence="6">Belongs to the B9D family.</text>
</comment>
<sequence>MAELHILGQLKYSIFGNKNSLFCRYSTQTGPNWTLISGSSEGQTLSGKPDHEGRVIWSHPIDLHFITKGIQGWPKLLLQVSCLDSLGRSWLVGYGCCNLPAGPGSHTIRVPCWIPAATSITDKLRQHFLGGSHQLARTDVIALGTDRVNLTTESTGLVELEVCIVLRNFTQFGIEYK</sequence>